<feature type="domain" description="SAF" evidence="2">
    <location>
        <begin position="14"/>
        <end position="90"/>
    </location>
</feature>
<dbReference type="CDD" id="cd11613">
    <property type="entry name" value="SAF_AH_GD"/>
    <property type="match status" value="1"/>
</dbReference>
<comment type="caution">
    <text evidence="3">The sequence shown here is derived from an EMBL/GenBank/DDBJ whole genome shotgun (WGS) entry which is preliminary data.</text>
</comment>
<accession>A0A4R7KU79</accession>
<proteinExistence type="predicted"/>
<dbReference type="Gene3D" id="2.30.130.110">
    <property type="match status" value="1"/>
</dbReference>
<dbReference type="GO" id="GO:0016829">
    <property type="term" value="F:lyase activity"/>
    <property type="evidence" value="ECO:0007669"/>
    <property type="project" value="UniProtKB-KW"/>
</dbReference>
<evidence type="ECO:0000256" key="1">
    <source>
        <dbReference type="ARBA" id="ARBA00023239"/>
    </source>
</evidence>
<organism evidence="3 4">
    <name type="scientific">Fonticella tunisiensis</name>
    <dbReference type="NCBI Taxonomy" id="1096341"/>
    <lineage>
        <taxon>Bacteria</taxon>
        <taxon>Bacillati</taxon>
        <taxon>Bacillota</taxon>
        <taxon>Clostridia</taxon>
        <taxon>Eubacteriales</taxon>
        <taxon>Clostridiaceae</taxon>
        <taxon>Fonticella</taxon>
    </lineage>
</organism>
<evidence type="ECO:0000259" key="2">
    <source>
        <dbReference type="SMART" id="SM00858"/>
    </source>
</evidence>
<dbReference type="Proteomes" id="UP000295325">
    <property type="component" value="Unassembled WGS sequence"/>
</dbReference>
<keyword evidence="4" id="KW-1185">Reference proteome</keyword>
<sequence>MTEFKKAILLNRKDNVATAILPIKKGDNVVIIYNNEVVAEVISQDDIDMYHKIAITPIKVGDLIYKYGEVIGRATDYINTGQHVHVNNIESVMTK</sequence>
<protein>
    <submittedName>
        <fullName evidence="3">Altronate dehydratase small subunit</fullName>
    </submittedName>
</protein>
<dbReference type="EMBL" id="SOAZ01000001">
    <property type="protein sequence ID" value="TDT63609.1"/>
    <property type="molecule type" value="Genomic_DNA"/>
</dbReference>
<keyword evidence="1" id="KW-0456">Lyase</keyword>
<dbReference type="RefSeq" id="WP_133626736.1">
    <property type="nucleotide sequence ID" value="NZ_SOAZ01000001.1"/>
</dbReference>
<name>A0A4R7KU79_9CLOT</name>
<evidence type="ECO:0000313" key="4">
    <source>
        <dbReference type="Proteomes" id="UP000295325"/>
    </source>
</evidence>
<dbReference type="OrthoDB" id="9804574at2"/>
<reference evidence="3 4" key="1">
    <citation type="submission" date="2019-03" db="EMBL/GenBank/DDBJ databases">
        <title>Genomic Encyclopedia of Type Strains, Phase IV (KMG-IV): sequencing the most valuable type-strain genomes for metagenomic binning, comparative biology and taxonomic classification.</title>
        <authorList>
            <person name="Goeker M."/>
        </authorList>
    </citation>
    <scope>NUCLEOTIDE SEQUENCE [LARGE SCALE GENOMIC DNA]</scope>
    <source>
        <strain evidence="3 4">DSM 24455</strain>
    </source>
</reference>
<dbReference type="InterPro" id="IPR044144">
    <property type="entry name" value="SAF_UxaA/GarD"/>
</dbReference>
<dbReference type="InterPro" id="IPR013974">
    <property type="entry name" value="SAF"/>
</dbReference>
<evidence type="ECO:0000313" key="3">
    <source>
        <dbReference type="EMBL" id="TDT63609.1"/>
    </source>
</evidence>
<dbReference type="AlphaFoldDB" id="A0A4R7KU79"/>
<dbReference type="Pfam" id="PF08666">
    <property type="entry name" value="SAF"/>
    <property type="match status" value="1"/>
</dbReference>
<dbReference type="SMART" id="SM00858">
    <property type="entry name" value="SAF"/>
    <property type="match status" value="1"/>
</dbReference>
<gene>
    <name evidence="3" type="ORF">EDD71_10134</name>
</gene>